<dbReference type="RefSeq" id="WP_114090661.1">
    <property type="nucleotide sequence ID" value="NZ_JPWH01000037.1"/>
</dbReference>
<dbReference type="EMBL" id="JPWH01000037">
    <property type="protein sequence ID" value="RCK40966.1"/>
    <property type="molecule type" value="Genomic_DNA"/>
</dbReference>
<organism evidence="1 2">
    <name type="scientific">Thalassospira profundimaris</name>
    <dbReference type="NCBI Taxonomy" id="502049"/>
    <lineage>
        <taxon>Bacteria</taxon>
        <taxon>Pseudomonadati</taxon>
        <taxon>Pseudomonadota</taxon>
        <taxon>Alphaproteobacteria</taxon>
        <taxon>Rhodospirillales</taxon>
        <taxon>Thalassospiraceae</taxon>
        <taxon>Thalassospira</taxon>
    </lineage>
</organism>
<dbReference type="AlphaFoldDB" id="A0A367WHN8"/>
<evidence type="ECO:0000313" key="1">
    <source>
        <dbReference type="EMBL" id="RCK40966.1"/>
    </source>
</evidence>
<accession>A0A367WHN8</accession>
<proteinExistence type="predicted"/>
<gene>
    <name evidence="1" type="ORF">TH25_24240</name>
</gene>
<sequence length="420" mass="48125">MVGKQYEWVDGAKLEDHSRRKHKILREYVFDYISVRCKLPQQERFRLAIVDGFAGGGRYQCGTAGSPIIFLEELQRAIEAINTHRTVHGIGSIEIECLVIFNDANREAIELLKTQVAPVLAQINQNCPKLHIRVEYLTDFFECIYPQLKNILNHGRYRNVLFNLDQCGDSHVERKTLLDIMHSYPAAEIFYTFMISSLLAFLKKNQPEKLQARLSHLGLSNTDIEMLNGVMSKRDWLGTAEKIVFDTFSWCAPYVSTFSINNPGGWRYWLIHFANVFRARQVYNNILHDNASLQAHFGRSGLNMLSYDPRHDEGTLYLFDNKGRASAKEQLFYDIPRLVSTSGDAMPVLDFYESIYNVTPAHADDIHAAIIENPDLEVITPSGGERRKANTIKVNDVIKVKTQSSFFPIFLSHEEKNDNN</sequence>
<name>A0A367WHN8_9PROT</name>
<protein>
    <recommendedName>
        <fullName evidence="3">Three-Cys-motif partner protein TcmP</fullName>
    </recommendedName>
</protein>
<evidence type="ECO:0000313" key="2">
    <source>
        <dbReference type="Proteomes" id="UP000252517"/>
    </source>
</evidence>
<dbReference type="OrthoDB" id="275124at2"/>
<dbReference type="InterPro" id="IPR031009">
    <property type="entry name" value="Tcm_partner"/>
</dbReference>
<reference evidence="1 2" key="1">
    <citation type="submission" date="2014-07" db="EMBL/GenBank/DDBJ databases">
        <title>Draft genome sequence of Thalassospira profundimaris S25-3-2.</title>
        <authorList>
            <person name="Lai Q."/>
            <person name="Shao Z."/>
        </authorList>
    </citation>
    <scope>NUCLEOTIDE SEQUENCE [LARGE SCALE GENOMIC DNA]</scope>
    <source>
        <strain evidence="1 2">S25-3-2</strain>
    </source>
</reference>
<dbReference type="NCBIfam" id="TIGR04474">
    <property type="entry name" value="tcm_partner"/>
    <property type="match status" value="1"/>
</dbReference>
<dbReference type="Proteomes" id="UP000252517">
    <property type="component" value="Unassembled WGS sequence"/>
</dbReference>
<comment type="caution">
    <text evidence="1">The sequence shown here is derived from an EMBL/GenBank/DDBJ whole genome shotgun (WGS) entry which is preliminary data.</text>
</comment>
<evidence type="ECO:0008006" key="3">
    <source>
        <dbReference type="Google" id="ProtNLM"/>
    </source>
</evidence>